<dbReference type="AlphaFoldDB" id="A0AAV4LGP3"/>
<comment type="caution">
    <text evidence="1">The sequence shown here is derived from an EMBL/GenBank/DDBJ whole genome shotgun (WGS) entry which is preliminary data.</text>
</comment>
<name>A0AAV4LGP3_9BACL</name>
<dbReference type="Proteomes" id="UP001057291">
    <property type="component" value="Unassembled WGS sequence"/>
</dbReference>
<accession>A0AAV4LGP3</accession>
<evidence type="ECO:0000313" key="2">
    <source>
        <dbReference type="Proteomes" id="UP001057291"/>
    </source>
</evidence>
<dbReference type="EMBL" id="BOQE01000001">
    <property type="protein sequence ID" value="GIM46828.1"/>
    <property type="molecule type" value="Genomic_DNA"/>
</dbReference>
<dbReference type="RefSeq" id="WP_282199879.1">
    <property type="nucleotide sequence ID" value="NZ_BOQE01000001.1"/>
</dbReference>
<keyword evidence="2" id="KW-1185">Reference proteome</keyword>
<protein>
    <submittedName>
        <fullName evidence="1">Uncharacterized protein</fullName>
    </submittedName>
</protein>
<evidence type="ECO:0000313" key="1">
    <source>
        <dbReference type="EMBL" id="GIM46828.1"/>
    </source>
</evidence>
<proteinExistence type="predicted"/>
<sequence length="51" mass="6097">MVAEDDDFIITYGESDEPYDEEKLRRALEFVLQIMMEYYEKKKGNESEGLK</sequence>
<organism evidence="1 2">
    <name type="scientific">Collibacillus ludicampi</name>
    <dbReference type="NCBI Taxonomy" id="2771369"/>
    <lineage>
        <taxon>Bacteria</taxon>
        <taxon>Bacillati</taxon>
        <taxon>Bacillota</taxon>
        <taxon>Bacilli</taxon>
        <taxon>Bacillales</taxon>
        <taxon>Alicyclobacillaceae</taxon>
        <taxon>Collibacillus</taxon>
    </lineage>
</organism>
<reference evidence="1" key="1">
    <citation type="journal article" date="2023" name="Int. J. Syst. Evol. Microbiol.">
        <title>Collibacillus ludicampi gen. nov., sp. nov., a new soil bacterium of the family Alicyclobacillaceae.</title>
        <authorList>
            <person name="Jojima T."/>
            <person name="Ioku Y."/>
            <person name="Fukuta Y."/>
            <person name="Shirasaka N."/>
            <person name="Matsumura Y."/>
            <person name="Mori M."/>
        </authorList>
    </citation>
    <scope>NUCLEOTIDE SEQUENCE</scope>
    <source>
        <strain evidence="1">TP075</strain>
    </source>
</reference>
<gene>
    <name evidence="1" type="ORF">DNHGIG_23770</name>
</gene>